<evidence type="ECO:0000313" key="2">
    <source>
        <dbReference type="Proteomes" id="UP000232003"/>
    </source>
</evidence>
<dbReference type="AlphaFoldDB" id="A0A2K8SPP1"/>
<name>A0A2K8SPP1_9NOSO</name>
<sequence length="39" mass="4490">MKPRFSEKISDRKLIETSKQSSIGKILSGQELQIILCRK</sequence>
<dbReference type="KEGG" id="nfl:COO91_03379"/>
<dbReference type="Proteomes" id="UP000232003">
    <property type="component" value="Chromosome"/>
</dbReference>
<protein>
    <submittedName>
        <fullName evidence="1">Uncharacterized protein</fullName>
    </submittedName>
</protein>
<accession>A0A2K8SPP1</accession>
<proteinExistence type="predicted"/>
<gene>
    <name evidence="1" type="ORF">COO91_03379</name>
</gene>
<organism evidence="1 2">
    <name type="scientific">Nostoc flagelliforme CCNUN1</name>
    <dbReference type="NCBI Taxonomy" id="2038116"/>
    <lineage>
        <taxon>Bacteria</taxon>
        <taxon>Bacillati</taxon>
        <taxon>Cyanobacteriota</taxon>
        <taxon>Cyanophyceae</taxon>
        <taxon>Nostocales</taxon>
        <taxon>Nostocaceae</taxon>
        <taxon>Nostoc</taxon>
    </lineage>
</organism>
<reference evidence="1 2" key="1">
    <citation type="submission" date="2017-11" db="EMBL/GenBank/DDBJ databases">
        <title>Complete genome of a free-living desiccation-tolerant cyanobacterium and its photosynthetic adaptation to extreme terrestrial habitat.</title>
        <authorList>
            <person name="Shang J."/>
        </authorList>
    </citation>
    <scope>NUCLEOTIDE SEQUENCE [LARGE SCALE GENOMIC DNA]</scope>
    <source>
        <strain evidence="1 2">CCNUN1</strain>
    </source>
</reference>
<dbReference type="EMBL" id="CP024785">
    <property type="protein sequence ID" value="AUB37434.1"/>
    <property type="molecule type" value="Genomic_DNA"/>
</dbReference>
<evidence type="ECO:0000313" key="1">
    <source>
        <dbReference type="EMBL" id="AUB37434.1"/>
    </source>
</evidence>
<keyword evidence="2" id="KW-1185">Reference proteome</keyword>